<evidence type="ECO:0000313" key="2">
    <source>
        <dbReference type="Proteomes" id="UP000035352"/>
    </source>
</evidence>
<dbReference type="AlphaFoldDB" id="A0A0G3BK02"/>
<accession>A0A0G3BK02</accession>
<evidence type="ECO:0000313" key="1">
    <source>
        <dbReference type="EMBL" id="AKJ26855.1"/>
    </source>
</evidence>
<dbReference type="OrthoDB" id="9901469at2"/>
<reference evidence="1 2" key="1">
    <citation type="submission" date="2015-05" db="EMBL/GenBank/DDBJ databases">
        <authorList>
            <person name="Tang B."/>
            <person name="Yu Y."/>
        </authorList>
    </citation>
    <scope>NUCLEOTIDE SEQUENCE [LARGE SCALE GENOMIC DNA]</scope>
    <source>
        <strain evidence="1 2">DSM 7029</strain>
    </source>
</reference>
<sequence length="126" mass="14337">MTCFIAAVRFQDGHTLFSLFDLDTGRLEPSLITQPVAAMVDTPMSERERELWAQAQLREHGCDPETRIRKLFVLGSGSLFGAIQDMAEGAEEVLVEVPATESRWRSRAHRQKQILLTELNPERLRD</sequence>
<keyword evidence="2" id="KW-1185">Reference proteome</keyword>
<protein>
    <submittedName>
        <fullName evidence="1">Uncharacterized protein</fullName>
    </submittedName>
</protein>
<proteinExistence type="predicted"/>
<dbReference type="EMBL" id="CP011371">
    <property type="protein sequence ID" value="AKJ26855.1"/>
    <property type="molecule type" value="Genomic_DNA"/>
</dbReference>
<gene>
    <name evidence="1" type="ORF">AAW51_0164</name>
</gene>
<organism evidence="1 2">
    <name type="scientific">Caldimonas brevitalea</name>
    <dbReference type="NCBI Taxonomy" id="413882"/>
    <lineage>
        <taxon>Bacteria</taxon>
        <taxon>Pseudomonadati</taxon>
        <taxon>Pseudomonadota</taxon>
        <taxon>Betaproteobacteria</taxon>
        <taxon>Burkholderiales</taxon>
        <taxon>Sphaerotilaceae</taxon>
        <taxon>Caldimonas</taxon>
    </lineage>
</organism>
<dbReference type="Proteomes" id="UP000035352">
    <property type="component" value="Chromosome"/>
</dbReference>
<dbReference type="KEGG" id="pbh:AAW51_0164"/>
<name>A0A0G3BK02_9BURK</name>
<dbReference type="RefSeq" id="WP_047193103.1">
    <property type="nucleotide sequence ID" value="NZ_CP011371.1"/>
</dbReference>